<evidence type="ECO:0000313" key="2">
    <source>
        <dbReference type="Proteomes" id="UP000557688"/>
    </source>
</evidence>
<dbReference type="GO" id="GO:0005829">
    <property type="term" value="C:cytosol"/>
    <property type="evidence" value="ECO:0007669"/>
    <property type="project" value="TreeGrafter"/>
</dbReference>
<proteinExistence type="predicted"/>
<dbReference type="Pfam" id="PF02082">
    <property type="entry name" value="Rrf2"/>
    <property type="match status" value="1"/>
</dbReference>
<dbReference type="PANTHER" id="PTHR33221:SF16">
    <property type="entry name" value="HTH-TYPE TRANSCRIPTIONAL REGULATOR SLR0846-RELATED"/>
    <property type="match status" value="1"/>
</dbReference>
<dbReference type="InterPro" id="IPR000944">
    <property type="entry name" value="Tscrpt_reg_Rrf2"/>
</dbReference>
<name>A0A839V1F9_9PROT</name>
<dbReference type="GO" id="GO:0003700">
    <property type="term" value="F:DNA-binding transcription factor activity"/>
    <property type="evidence" value="ECO:0007669"/>
    <property type="project" value="TreeGrafter"/>
</dbReference>
<dbReference type="PROSITE" id="PS01332">
    <property type="entry name" value="HTH_RRF2_1"/>
    <property type="match status" value="1"/>
</dbReference>
<dbReference type="AlphaFoldDB" id="A0A839V1F9"/>
<keyword evidence="2" id="KW-1185">Reference proteome</keyword>
<dbReference type="SUPFAM" id="SSF46785">
    <property type="entry name" value="Winged helix' DNA-binding domain"/>
    <property type="match status" value="1"/>
</dbReference>
<dbReference type="Proteomes" id="UP000557688">
    <property type="component" value="Unassembled WGS sequence"/>
</dbReference>
<dbReference type="InterPro" id="IPR030489">
    <property type="entry name" value="TR_Rrf2-type_CS"/>
</dbReference>
<sequence length="150" mass="16500">MMLLRRDRAMTAVAVMLDVAFHAGRSGTVSAADIAERAGMARRGIEPLLQTLSRSGLLESVRGPRGGYRLGYPRRDITIADIITRVLEDDAPAEETPKGPLFVEVIEPFWSELDTELRARLAKLTLDELMRRAEAAGLARPLAEPISFSI</sequence>
<dbReference type="InterPro" id="IPR036388">
    <property type="entry name" value="WH-like_DNA-bd_sf"/>
</dbReference>
<dbReference type="Gene3D" id="1.10.10.10">
    <property type="entry name" value="Winged helix-like DNA-binding domain superfamily/Winged helix DNA-binding domain"/>
    <property type="match status" value="1"/>
</dbReference>
<evidence type="ECO:0000313" key="1">
    <source>
        <dbReference type="EMBL" id="MBB3174523.1"/>
    </source>
</evidence>
<accession>A0A839V1F9</accession>
<gene>
    <name evidence="1" type="ORF">FHR90_002364</name>
</gene>
<dbReference type="InterPro" id="IPR036390">
    <property type="entry name" value="WH_DNA-bd_sf"/>
</dbReference>
<organism evidence="1 2">
    <name type="scientific">Endobacter medicaginis</name>
    <dbReference type="NCBI Taxonomy" id="1181271"/>
    <lineage>
        <taxon>Bacteria</taxon>
        <taxon>Pseudomonadati</taxon>
        <taxon>Pseudomonadota</taxon>
        <taxon>Alphaproteobacteria</taxon>
        <taxon>Acetobacterales</taxon>
        <taxon>Acetobacteraceae</taxon>
        <taxon>Endobacter</taxon>
    </lineage>
</organism>
<dbReference type="PROSITE" id="PS51197">
    <property type="entry name" value="HTH_RRF2_2"/>
    <property type="match status" value="1"/>
</dbReference>
<comment type="caution">
    <text evidence="1">The sequence shown here is derived from an EMBL/GenBank/DDBJ whole genome shotgun (WGS) entry which is preliminary data.</text>
</comment>
<dbReference type="EMBL" id="JACHXV010000008">
    <property type="protein sequence ID" value="MBB3174523.1"/>
    <property type="molecule type" value="Genomic_DNA"/>
</dbReference>
<dbReference type="NCBIfam" id="TIGR00738">
    <property type="entry name" value="rrf2_super"/>
    <property type="match status" value="1"/>
</dbReference>
<reference evidence="1 2" key="1">
    <citation type="submission" date="2020-08" db="EMBL/GenBank/DDBJ databases">
        <title>Genomic Encyclopedia of Type Strains, Phase III (KMG-III): the genomes of soil and plant-associated and newly described type strains.</title>
        <authorList>
            <person name="Whitman W."/>
        </authorList>
    </citation>
    <scope>NUCLEOTIDE SEQUENCE [LARGE SCALE GENOMIC DNA]</scope>
    <source>
        <strain evidence="1 2">CECT 8088</strain>
    </source>
</reference>
<protein>
    <submittedName>
        <fullName evidence="1">Rrf2 family protein</fullName>
    </submittedName>
</protein>
<dbReference type="PANTHER" id="PTHR33221">
    <property type="entry name" value="WINGED HELIX-TURN-HELIX TRANSCRIPTIONAL REGULATOR, RRF2 FAMILY"/>
    <property type="match status" value="1"/>
</dbReference>